<dbReference type="GO" id="GO:0019748">
    <property type="term" value="P:secondary metabolic process"/>
    <property type="evidence" value="ECO:0007669"/>
    <property type="project" value="TreeGrafter"/>
</dbReference>
<dbReference type="SUPFAM" id="SSF53474">
    <property type="entry name" value="alpha/beta-Hydrolases"/>
    <property type="match status" value="1"/>
</dbReference>
<dbReference type="EMBL" id="JAATWM020000034">
    <property type="protein sequence ID" value="KAF9873040.1"/>
    <property type="molecule type" value="Genomic_DNA"/>
</dbReference>
<dbReference type="InterPro" id="IPR005645">
    <property type="entry name" value="FSH-like_dom"/>
</dbReference>
<protein>
    <recommendedName>
        <fullName evidence="2">Serine hydrolase domain-containing protein</fullName>
    </recommendedName>
</protein>
<evidence type="ECO:0000313" key="3">
    <source>
        <dbReference type="EMBL" id="KAF9873040.1"/>
    </source>
</evidence>
<dbReference type="InterPro" id="IPR050593">
    <property type="entry name" value="LovG"/>
</dbReference>
<comment type="caution">
    <text evidence="3">The sequence shown here is derived from an EMBL/GenBank/DDBJ whole genome shotgun (WGS) entry which is preliminary data.</text>
</comment>
<keyword evidence="1" id="KW-0378">Hydrolase</keyword>
<dbReference type="PANTHER" id="PTHR48070">
    <property type="entry name" value="ESTERASE OVCA2"/>
    <property type="match status" value="1"/>
</dbReference>
<dbReference type="RefSeq" id="XP_038742501.1">
    <property type="nucleotide sequence ID" value="XM_038892265.1"/>
</dbReference>
<reference evidence="3" key="2">
    <citation type="submission" date="2020-11" db="EMBL/GenBank/DDBJ databases">
        <title>Whole genome sequencing of Colletotrichum sp.</title>
        <authorList>
            <person name="Li H."/>
        </authorList>
    </citation>
    <scope>NUCLEOTIDE SEQUENCE</scope>
    <source>
        <strain evidence="3">CkLH20</strain>
    </source>
</reference>
<gene>
    <name evidence="3" type="ORF">CkaCkLH20_09550</name>
</gene>
<dbReference type="Proteomes" id="UP000781932">
    <property type="component" value="Unassembled WGS sequence"/>
</dbReference>
<evidence type="ECO:0000259" key="2">
    <source>
        <dbReference type="Pfam" id="PF03959"/>
    </source>
</evidence>
<reference evidence="3" key="1">
    <citation type="submission" date="2020-03" db="EMBL/GenBank/DDBJ databases">
        <authorList>
            <person name="He L."/>
        </authorList>
    </citation>
    <scope>NUCLEOTIDE SEQUENCE</scope>
    <source>
        <strain evidence="3">CkLH20</strain>
    </source>
</reference>
<accession>A0A9P6I6T8</accession>
<dbReference type="Gene3D" id="3.40.50.1820">
    <property type="entry name" value="alpha/beta hydrolase"/>
    <property type="match status" value="1"/>
</dbReference>
<dbReference type="GeneID" id="62165339"/>
<dbReference type="GO" id="GO:0005634">
    <property type="term" value="C:nucleus"/>
    <property type="evidence" value="ECO:0007669"/>
    <property type="project" value="TreeGrafter"/>
</dbReference>
<evidence type="ECO:0000313" key="4">
    <source>
        <dbReference type="Proteomes" id="UP000781932"/>
    </source>
</evidence>
<organism evidence="3 4">
    <name type="scientific">Colletotrichum karsti</name>
    <dbReference type="NCBI Taxonomy" id="1095194"/>
    <lineage>
        <taxon>Eukaryota</taxon>
        <taxon>Fungi</taxon>
        <taxon>Dikarya</taxon>
        <taxon>Ascomycota</taxon>
        <taxon>Pezizomycotina</taxon>
        <taxon>Sordariomycetes</taxon>
        <taxon>Hypocreomycetidae</taxon>
        <taxon>Glomerellales</taxon>
        <taxon>Glomerellaceae</taxon>
        <taxon>Colletotrichum</taxon>
        <taxon>Colletotrichum boninense species complex</taxon>
    </lineage>
</organism>
<dbReference type="GO" id="GO:0016787">
    <property type="term" value="F:hydrolase activity"/>
    <property type="evidence" value="ECO:0007669"/>
    <property type="project" value="UniProtKB-KW"/>
</dbReference>
<keyword evidence="4" id="KW-1185">Reference proteome</keyword>
<dbReference type="GO" id="GO:0005737">
    <property type="term" value="C:cytoplasm"/>
    <property type="evidence" value="ECO:0007669"/>
    <property type="project" value="TreeGrafter"/>
</dbReference>
<dbReference type="OrthoDB" id="414698at2759"/>
<sequence>MKILCLHGAYGSAHNFKAQLSPFANRMESLGLATFRYAEGAHLVDAPEGHENYFGAPPLYRFLSLREMRSLRPETITEIQKGLNPEDTMRNTLSAGAAFPAVSYQDALESVFEVLDREGDIDAVLGYSEGAMIAAGVVLEEGRRLRESGRERRIRFAVFISGSVAPVKDQTGEFQLPLVGEWDSVIDIPTCHVVGSNDTLIHSASALYNICDRESAELFDHGRGHIVPRDAQDVEDWVRSVEMSGRKAGLVA</sequence>
<feature type="domain" description="Serine hydrolase" evidence="2">
    <location>
        <begin position="1"/>
        <end position="235"/>
    </location>
</feature>
<evidence type="ECO:0000256" key="1">
    <source>
        <dbReference type="ARBA" id="ARBA00022801"/>
    </source>
</evidence>
<name>A0A9P6I6T8_9PEZI</name>
<proteinExistence type="predicted"/>
<dbReference type="AlphaFoldDB" id="A0A9P6I6T8"/>
<dbReference type="InterPro" id="IPR029058">
    <property type="entry name" value="AB_hydrolase_fold"/>
</dbReference>
<dbReference type="Pfam" id="PF03959">
    <property type="entry name" value="FSH1"/>
    <property type="match status" value="1"/>
</dbReference>
<dbReference type="PANTHER" id="PTHR48070:SF4">
    <property type="entry name" value="ESTERASE ALNB"/>
    <property type="match status" value="1"/>
</dbReference>